<evidence type="ECO:0000256" key="19">
    <source>
        <dbReference type="ARBA" id="ARBA00025833"/>
    </source>
</evidence>
<dbReference type="InterPro" id="IPR003137">
    <property type="entry name" value="PA_domain"/>
</dbReference>
<evidence type="ECO:0000313" key="24">
    <source>
        <dbReference type="Proteomes" id="UP000501802"/>
    </source>
</evidence>
<evidence type="ECO:0000256" key="20">
    <source>
        <dbReference type="ARBA" id="ARBA00033328"/>
    </source>
</evidence>
<dbReference type="GO" id="GO:0006508">
    <property type="term" value="P:proteolysis"/>
    <property type="evidence" value="ECO:0007669"/>
    <property type="project" value="UniProtKB-KW"/>
</dbReference>
<evidence type="ECO:0000256" key="9">
    <source>
        <dbReference type="ARBA" id="ARBA00022723"/>
    </source>
</evidence>
<keyword evidence="12" id="KW-0256">Endoplasmic reticulum</keyword>
<evidence type="ECO:0000256" key="16">
    <source>
        <dbReference type="ARBA" id="ARBA00023145"/>
    </source>
</evidence>
<evidence type="ECO:0000256" key="18">
    <source>
        <dbReference type="ARBA" id="ARBA00023228"/>
    </source>
</evidence>
<evidence type="ECO:0000256" key="13">
    <source>
        <dbReference type="ARBA" id="ARBA00022833"/>
    </source>
</evidence>
<dbReference type="Gene3D" id="3.50.30.30">
    <property type="match status" value="1"/>
</dbReference>
<dbReference type="GO" id="GO:0005764">
    <property type="term" value="C:lysosome"/>
    <property type="evidence" value="ECO:0007669"/>
    <property type="project" value="UniProtKB-SubCell"/>
</dbReference>
<reference evidence="23 24" key="1">
    <citation type="submission" date="2020-03" db="EMBL/GenBank/DDBJ databases">
        <authorList>
            <person name="Kim M.K."/>
        </authorList>
    </citation>
    <scope>NUCLEOTIDE SEQUENCE [LARGE SCALE GENOMIC DNA]</scope>
    <source>
        <strain evidence="23 24">BT328</strain>
    </source>
</reference>
<evidence type="ECO:0000256" key="12">
    <source>
        <dbReference type="ARBA" id="ARBA00022824"/>
    </source>
</evidence>
<evidence type="ECO:0000256" key="11">
    <source>
        <dbReference type="ARBA" id="ARBA00022801"/>
    </source>
</evidence>
<gene>
    <name evidence="23" type="ORF">G8759_34955</name>
</gene>
<organism evidence="23 24">
    <name type="scientific">Spirosoma aureum</name>
    <dbReference type="NCBI Taxonomy" id="2692134"/>
    <lineage>
        <taxon>Bacteria</taxon>
        <taxon>Pseudomonadati</taxon>
        <taxon>Bacteroidota</taxon>
        <taxon>Cytophagia</taxon>
        <taxon>Cytophagales</taxon>
        <taxon>Cytophagaceae</taxon>
        <taxon>Spirosoma</taxon>
    </lineage>
</organism>
<dbReference type="GO" id="GO:0004180">
    <property type="term" value="F:carboxypeptidase activity"/>
    <property type="evidence" value="ECO:0007669"/>
    <property type="project" value="UniProtKB-KW"/>
</dbReference>
<dbReference type="Pfam" id="PF04389">
    <property type="entry name" value="Peptidase_M28"/>
    <property type="match status" value="1"/>
</dbReference>
<dbReference type="GO" id="GO:0046872">
    <property type="term" value="F:metal ion binding"/>
    <property type="evidence" value="ECO:0007669"/>
    <property type="project" value="UniProtKB-KW"/>
</dbReference>
<dbReference type="InterPro" id="IPR039866">
    <property type="entry name" value="CPQ"/>
</dbReference>
<evidence type="ECO:0000313" key="23">
    <source>
        <dbReference type="EMBL" id="QIP17475.1"/>
    </source>
</evidence>
<dbReference type="PANTHER" id="PTHR12053:SF3">
    <property type="entry name" value="CARBOXYPEPTIDASE Q"/>
    <property type="match status" value="1"/>
</dbReference>
<evidence type="ECO:0000256" key="3">
    <source>
        <dbReference type="ARBA" id="ARBA00004555"/>
    </source>
</evidence>
<evidence type="ECO:0000256" key="8">
    <source>
        <dbReference type="ARBA" id="ARBA00022670"/>
    </source>
</evidence>
<keyword evidence="7" id="KW-0121">Carboxypeptidase</keyword>
<keyword evidence="17" id="KW-0325">Glycoprotein</keyword>
<keyword evidence="10" id="KW-0732">Signal</keyword>
<evidence type="ECO:0000256" key="4">
    <source>
        <dbReference type="ARBA" id="ARBA00004613"/>
    </source>
</evidence>
<accession>A0A6G9AYV3</accession>
<keyword evidence="6" id="KW-0964">Secreted</keyword>
<evidence type="ECO:0000256" key="14">
    <source>
        <dbReference type="ARBA" id="ARBA00023034"/>
    </source>
</evidence>
<protein>
    <recommendedName>
        <fullName evidence="5">Carboxypeptidase Q</fullName>
    </recommendedName>
    <alternativeName>
        <fullName evidence="20">Plasma glutamate carboxypeptidase</fullName>
    </alternativeName>
</protein>
<dbReference type="GO" id="GO:0005576">
    <property type="term" value="C:extracellular region"/>
    <property type="evidence" value="ECO:0007669"/>
    <property type="project" value="UniProtKB-SubCell"/>
</dbReference>
<dbReference type="Proteomes" id="UP000501802">
    <property type="component" value="Chromosome"/>
</dbReference>
<dbReference type="RefSeq" id="WP_167218359.1">
    <property type="nucleotide sequence ID" value="NZ_CP050063.1"/>
</dbReference>
<sequence>MHRTFYVPRFRLVLFCIGTAGFLTAFYSNTISLEKAFTRINEEVMQHSRAYETLSDATQQVGHRLTGSPNGTRAEAYAFDLLSSYGFKEVRYEPFEVEAWTRDTVTLSVVPNRSDNFREVKVVSLAHSPVEAHVKGEIVDVGNGLEGDFAALKDKLKGKVALVNIGLAAPTKGARNLHRSEKTALAIQYGASGVIMVNLVPGNVLLTGTASVTGKLIPIPSVCISYESGQSLRSWMQEEANPLHAVIDMTNTSRKIRARNVIATLKGSKYPDEKIIVGGHLDSWDLATGAIDNGIGSFAIMDIARTFKALKLKPKRTIEFVLFMGEEQGLLGSRAMVENLKKSGQLDKVRYMLNLDMTNDPTGLNAFGRSDMVSFLNTVGETIKRAEPAFANEMQNQAGLHSDHQPFMLEGVPVVGMNGHLAREVLDCYHANCDRITLVNADQLKNTVRYSTMLLFALADADDIPTRRQTDTQTRDYLVTQGLRTPLQIANEWRWKE</sequence>
<dbReference type="AlphaFoldDB" id="A0A6G9AYV3"/>
<feature type="domain" description="PA" evidence="21">
    <location>
        <begin position="134"/>
        <end position="232"/>
    </location>
</feature>
<keyword evidence="24" id="KW-1185">Reference proteome</keyword>
<keyword evidence="13" id="KW-0862">Zinc</keyword>
<evidence type="ECO:0000256" key="5">
    <source>
        <dbReference type="ARBA" id="ARBA00014116"/>
    </source>
</evidence>
<name>A0A6G9AYV3_9BACT</name>
<dbReference type="KEGG" id="spib:G8759_34955"/>
<evidence type="ECO:0000256" key="1">
    <source>
        <dbReference type="ARBA" id="ARBA00004240"/>
    </source>
</evidence>
<keyword evidence="14" id="KW-0333">Golgi apparatus</keyword>
<evidence type="ECO:0000256" key="2">
    <source>
        <dbReference type="ARBA" id="ARBA00004371"/>
    </source>
</evidence>
<dbReference type="SUPFAM" id="SSF53187">
    <property type="entry name" value="Zn-dependent exopeptidases"/>
    <property type="match status" value="1"/>
</dbReference>
<evidence type="ECO:0000256" key="10">
    <source>
        <dbReference type="ARBA" id="ARBA00022729"/>
    </source>
</evidence>
<dbReference type="EMBL" id="CP050063">
    <property type="protein sequence ID" value="QIP17475.1"/>
    <property type="molecule type" value="Genomic_DNA"/>
</dbReference>
<proteinExistence type="predicted"/>
<dbReference type="Gene3D" id="3.40.630.10">
    <property type="entry name" value="Zn peptidases"/>
    <property type="match status" value="1"/>
</dbReference>
<evidence type="ECO:0000259" key="22">
    <source>
        <dbReference type="Pfam" id="PF04389"/>
    </source>
</evidence>
<evidence type="ECO:0000259" key="21">
    <source>
        <dbReference type="Pfam" id="PF02225"/>
    </source>
</evidence>
<keyword evidence="16" id="KW-0865">Zymogen</keyword>
<feature type="domain" description="Peptidase M28" evidence="22">
    <location>
        <begin position="260"/>
        <end position="449"/>
    </location>
</feature>
<evidence type="ECO:0000256" key="6">
    <source>
        <dbReference type="ARBA" id="ARBA00022525"/>
    </source>
</evidence>
<comment type="subcellular location">
    <subcellularLocation>
        <location evidence="1">Endoplasmic reticulum</location>
    </subcellularLocation>
    <subcellularLocation>
        <location evidence="3">Golgi apparatus</location>
    </subcellularLocation>
    <subcellularLocation>
        <location evidence="2">Lysosome</location>
    </subcellularLocation>
    <subcellularLocation>
        <location evidence="4">Secreted</location>
    </subcellularLocation>
</comment>
<dbReference type="InterPro" id="IPR007484">
    <property type="entry name" value="Peptidase_M28"/>
</dbReference>
<dbReference type="InterPro" id="IPR046450">
    <property type="entry name" value="PA_dom_sf"/>
</dbReference>
<dbReference type="GO" id="GO:0070573">
    <property type="term" value="F:metallodipeptidase activity"/>
    <property type="evidence" value="ECO:0007669"/>
    <property type="project" value="InterPro"/>
</dbReference>
<comment type="subunit">
    <text evidence="19">Homodimer. The monomeric form is inactive while the homodimer is active.</text>
</comment>
<dbReference type="PANTHER" id="PTHR12053">
    <property type="entry name" value="PROTEASE FAMILY M28 PLASMA GLUTAMATE CARBOXYPEPTIDASE-RELATED"/>
    <property type="match status" value="1"/>
</dbReference>
<keyword evidence="11 23" id="KW-0378">Hydrolase</keyword>
<keyword evidence="9" id="KW-0479">Metal-binding</keyword>
<evidence type="ECO:0000256" key="15">
    <source>
        <dbReference type="ARBA" id="ARBA00023049"/>
    </source>
</evidence>
<evidence type="ECO:0000256" key="17">
    <source>
        <dbReference type="ARBA" id="ARBA00023180"/>
    </source>
</evidence>
<dbReference type="Pfam" id="PF02225">
    <property type="entry name" value="PA"/>
    <property type="match status" value="1"/>
</dbReference>
<keyword evidence="15" id="KW-0482">Metalloprotease</keyword>
<keyword evidence="18" id="KW-0458">Lysosome</keyword>
<dbReference type="SUPFAM" id="SSF52025">
    <property type="entry name" value="PA domain"/>
    <property type="match status" value="1"/>
</dbReference>
<keyword evidence="8" id="KW-0645">Protease</keyword>
<evidence type="ECO:0000256" key="7">
    <source>
        <dbReference type="ARBA" id="ARBA00022645"/>
    </source>
</evidence>